<dbReference type="EMBL" id="WIGO01000111">
    <property type="protein sequence ID" value="KAF6829180.1"/>
    <property type="molecule type" value="Genomic_DNA"/>
</dbReference>
<keyword evidence="3" id="KW-1185">Reference proteome</keyword>
<name>A0A8H6KD78_9PEZI</name>
<comment type="caution">
    <text evidence="2">The sequence shown here is derived from an EMBL/GenBank/DDBJ whole genome shotgun (WGS) entry which is preliminary data.</text>
</comment>
<reference evidence="2" key="1">
    <citation type="journal article" date="2020" name="Phytopathology">
        <title>Genome Sequence Resources of Colletotrichum truncatum, C. plurivorum, C. musicola, and C. sojae: Four Species Pathogenic to Soybean (Glycine max).</title>
        <authorList>
            <person name="Rogerio F."/>
            <person name="Boufleur T.R."/>
            <person name="Ciampi-Guillardi M."/>
            <person name="Sukno S.A."/>
            <person name="Thon M.R."/>
            <person name="Massola Junior N.S."/>
            <person name="Baroncelli R."/>
        </authorList>
    </citation>
    <scope>NUCLEOTIDE SEQUENCE</scope>
    <source>
        <strain evidence="2">LFN00145</strain>
    </source>
</reference>
<dbReference type="Proteomes" id="UP000654918">
    <property type="component" value="Unassembled WGS sequence"/>
</dbReference>
<feature type="region of interest" description="Disordered" evidence="1">
    <location>
        <begin position="1"/>
        <end position="23"/>
    </location>
</feature>
<evidence type="ECO:0000256" key="1">
    <source>
        <dbReference type="SAM" id="MobiDB-lite"/>
    </source>
</evidence>
<feature type="region of interest" description="Disordered" evidence="1">
    <location>
        <begin position="84"/>
        <end position="114"/>
    </location>
</feature>
<evidence type="ECO:0000313" key="3">
    <source>
        <dbReference type="Proteomes" id="UP000654918"/>
    </source>
</evidence>
<dbReference type="AlphaFoldDB" id="A0A8H6KD78"/>
<organism evidence="2 3">
    <name type="scientific">Colletotrichum plurivorum</name>
    <dbReference type="NCBI Taxonomy" id="2175906"/>
    <lineage>
        <taxon>Eukaryota</taxon>
        <taxon>Fungi</taxon>
        <taxon>Dikarya</taxon>
        <taxon>Ascomycota</taxon>
        <taxon>Pezizomycotina</taxon>
        <taxon>Sordariomycetes</taxon>
        <taxon>Hypocreomycetidae</taxon>
        <taxon>Glomerellales</taxon>
        <taxon>Glomerellaceae</taxon>
        <taxon>Colletotrichum</taxon>
        <taxon>Colletotrichum orchidearum species complex</taxon>
    </lineage>
</organism>
<evidence type="ECO:0000313" key="2">
    <source>
        <dbReference type="EMBL" id="KAF6829180.1"/>
    </source>
</evidence>
<proteinExistence type="predicted"/>
<sequence>MSAGDESDNSYETSGQGSRPVPSLAIVAAARDLECLGPRTSRNVAVAPKGQVVNESTTGGVKGLPVVSPPLAGTAPRRLWVEETRKRRTCRPPPRCSSTPGYLPATALSQVDGLDDRRRARGLIVEQ</sequence>
<accession>A0A8H6KD78</accession>
<protein>
    <submittedName>
        <fullName evidence="2">Uncharacterized protein</fullName>
    </submittedName>
</protein>
<gene>
    <name evidence="2" type="ORF">CPLU01_08070</name>
</gene>